<reference evidence="1" key="1">
    <citation type="submission" date="2020-02" db="EMBL/GenBank/DDBJ databases">
        <authorList>
            <person name="Meier V. D."/>
        </authorList>
    </citation>
    <scope>NUCLEOTIDE SEQUENCE</scope>
    <source>
        <strain evidence="1">AVDCRST_MAG79</strain>
    </source>
</reference>
<sequence>MPRENRRRVLEAAHRPFAAEQAADVAALGARGLVAPAAGG</sequence>
<organism evidence="1">
    <name type="scientific">uncultured Thermoleophilia bacterium</name>
    <dbReference type="NCBI Taxonomy" id="1497501"/>
    <lineage>
        <taxon>Bacteria</taxon>
        <taxon>Bacillati</taxon>
        <taxon>Actinomycetota</taxon>
        <taxon>Thermoleophilia</taxon>
        <taxon>environmental samples</taxon>
    </lineage>
</organism>
<accession>A0A6J4UMB5</accession>
<dbReference type="AlphaFoldDB" id="A0A6J4UMB5"/>
<name>A0A6J4UMB5_9ACTN</name>
<gene>
    <name evidence="1" type="ORF">AVDCRST_MAG79-2711</name>
</gene>
<dbReference type="EMBL" id="CADCWC010000420">
    <property type="protein sequence ID" value="CAA9551146.1"/>
    <property type="molecule type" value="Genomic_DNA"/>
</dbReference>
<proteinExistence type="predicted"/>
<protein>
    <submittedName>
        <fullName evidence="1">Uncharacterized protein</fullName>
    </submittedName>
</protein>
<evidence type="ECO:0000313" key="1">
    <source>
        <dbReference type="EMBL" id="CAA9551146.1"/>
    </source>
</evidence>